<evidence type="ECO:0000313" key="7">
    <source>
        <dbReference type="EMBL" id="ELY21655.1"/>
    </source>
</evidence>
<dbReference type="GO" id="GO:0042597">
    <property type="term" value="C:periplasmic space"/>
    <property type="evidence" value="ECO:0007669"/>
    <property type="project" value="UniProtKB-SubCell"/>
</dbReference>
<dbReference type="InterPro" id="IPR006059">
    <property type="entry name" value="SBP"/>
</dbReference>
<proteinExistence type="inferred from homology"/>
<comment type="function">
    <text evidence="5">Part of a binding-protein-dependent transport system for a sugar.</text>
</comment>
<dbReference type="Proteomes" id="UP000011651">
    <property type="component" value="Unassembled WGS sequence"/>
</dbReference>
<sequence>MQYSVTPVDAHLGVTSWMSNVREDNNNIRSYSMSTLKKTTLALALAGATLATTAQASEVEVLHWWTSGGEARAANVLKELMEAEGYGWQDFAVAGGGGETAMTVLKSRAMSGNPPSAAQIKGPEIQEWGELGLLGDLNGVADAEGWDELLPEVVADIMRHDGQYVAVPVNVHRVNWLWANPEVLEAAGVEMPTTLDELFEAGEAIREAGFVPLAHGGQSWQDATVFESVLLGGQGSEFYQQALVELDPEALGGEQMIDALEDFKRTRELMDEGMPGRDWNVATAMVIEGVAGFQLMGDWAKGEFTAAGLTAGEDYLCAAAPGTEDAFTFNIDSLAMFRVTDDDEREAQQALARLVLEPTFQEAFNLAKGSIPARPDLDMSEFDSCAQQSLADFQRTAEEGGLVPSMAHGMAVRADIQGAIFDVVTNYFNDADMPAEEAAERMVSAAEAASF</sequence>
<accession>L9U9Q7</accession>
<dbReference type="PANTHER" id="PTHR43649:SF28">
    <property type="entry name" value="BINDING PROTEIN COMPONENT OF ABC SUGAR TRANSPORTER-RELATED"/>
    <property type="match status" value="1"/>
</dbReference>
<evidence type="ECO:0000256" key="3">
    <source>
        <dbReference type="ARBA" id="ARBA00022448"/>
    </source>
</evidence>
<dbReference type="AlphaFoldDB" id="L9U9Q7"/>
<evidence type="ECO:0000256" key="1">
    <source>
        <dbReference type="ARBA" id="ARBA00004418"/>
    </source>
</evidence>
<evidence type="ECO:0000313" key="8">
    <source>
        <dbReference type="Proteomes" id="UP000011651"/>
    </source>
</evidence>
<dbReference type="Pfam" id="PF01547">
    <property type="entry name" value="SBP_bac_1"/>
    <property type="match status" value="1"/>
</dbReference>
<dbReference type="Gene3D" id="3.40.190.10">
    <property type="entry name" value="Periplasmic binding protein-like II"/>
    <property type="match status" value="2"/>
</dbReference>
<dbReference type="EMBL" id="AOPO01000005">
    <property type="protein sequence ID" value="ELY21655.1"/>
    <property type="molecule type" value="Genomic_DNA"/>
</dbReference>
<evidence type="ECO:0000256" key="2">
    <source>
        <dbReference type="ARBA" id="ARBA00008520"/>
    </source>
</evidence>
<evidence type="ECO:0000256" key="4">
    <source>
        <dbReference type="ARBA" id="ARBA00022729"/>
    </source>
</evidence>
<name>L9U9Q7_9GAMM</name>
<comment type="similarity">
    <text evidence="2">Belongs to the bacterial solute-binding protein 1 family.</text>
</comment>
<comment type="subcellular location">
    <subcellularLocation>
        <location evidence="1">Periplasm</location>
    </subcellularLocation>
</comment>
<protein>
    <recommendedName>
        <fullName evidence="6">Probable sugar-binding periplasmic protein</fullName>
    </recommendedName>
</protein>
<reference evidence="7 8" key="1">
    <citation type="journal article" date="2013" name="Genome Announc.">
        <title>Draft Genome of the Marine Gammaproteobacterium Halomonas titanicae.</title>
        <authorList>
            <person name="Sanchez-Porro C."/>
            <person name="de la Haba R.R."/>
            <person name="Cruz-Hernandez N."/>
            <person name="Gonzalez J.M."/>
            <person name="Reyes-Guirao C."/>
            <person name="Navarro-Sampedro L."/>
            <person name="Carballo M."/>
            <person name="Ventosa A."/>
        </authorList>
    </citation>
    <scope>NUCLEOTIDE SEQUENCE [LARGE SCALE GENOMIC DNA]</scope>
    <source>
        <strain evidence="7 8">BH1</strain>
    </source>
</reference>
<keyword evidence="4" id="KW-0732">Signal</keyword>
<dbReference type="SUPFAM" id="SSF53850">
    <property type="entry name" value="Periplasmic binding protein-like II"/>
    <property type="match status" value="1"/>
</dbReference>
<organism evidence="7 8">
    <name type="scientific">Vreelandella titanicae BH1</name>
    <dbReference type="NCBI Taxonomy" id="1204738"/>
    <lineage>
        <taxon>Bacteria</taxon>
        <taxon>Pseudomonadati</taxon>
        <taxon>Pseudomonadota</taxon>
        <taxon>Gammaproteobacteria</taxon>
        <taxon>Oceanospirillales</taxon>
        <taxon>Halomonadaceae</taxon>
        <taxon>Vreelandella</taxon>
    </lineage>
</organism>
<gene>
    <name evidence="7" type="ORF">HALTITAN_1672</name>
</gene>
<dbReference type="InterPro" id="IPR050490">
    <property type="entry name" value="Bact_solute-bd_prot1"/>
</dbReference>
<dbReference type="PANTHER" id="PTHR43649">
    <property type="entry name" value="ARABINOSE-BINDING PROTEIN-RELATED"/>
    <property type="match status" value="1"/>
</dbReference>
<dbReference type="PATRIC" id="fig|1204738.3.peg.2502"/>
<evidence type="ECO:0000256" key="6">
    <source>
        <dbReference type="ARBA" id="ARBA00049753"/>
    </source>
</evidence>
<keyword evidence="3" id="KW-0813">Transport</keyword>
<comment type="caution">
    <text evidence="7">The sequence shown here is derived from an EMBL/GenBank/DDBJ whole genome shotgun (WGS) entry which is preliminary data.</text>
</comment>
<evidence type="ECO:0000256" key="5">
    <source>
        <dbReference type="ARBA" id="ARBA00049629"/>
    </source>
</evidence>